<gene>
    <name evidence="2" type="ORF">VTL71DRAFT_4901</name>
</gene>
<dbReference type="EMBL" id="JAZHXI010000014">
    <property type="protein sequence ID" value="KAL2064407.1"/>
    <property type="molecule type" value="Genomic_DNA"/>
</dbReference>
<name>A0ABR4C3X6_9HELO</name>
<evidence type="ECO:0000313" key="2">
    <source>
        <dbReference type="EMBL" id="KAL2064407.1"/>
    </source>
</evidence>
<evidence type="ECO:0000259" key="1">
    <source>
        <dbReference type="Pfam" id="PF20150"/>
    </source>
</evidence>
<comment type="caution">
    <text evidence="2">The sequence shown here is derived from an EMBL/GenBank/DDBJ whole genome shotgun (WGS) entry which is preliminary data.</text>
</comment>
<accession>A0ABR4C3X6</accession>
<keyword evidence="3" id="KW-1185">Reference proteome</keyword>
<organism evidence="2 3">
    <name type="scientific">Oculimacula yallundae</name>
    <dbReference type="NCBI Taxonomy" id="86028"/>
    <lineage>
        <taxon>Eukaryota</taxon>
        <taxon>Fungi</taxon>
        <taxon>Dikarya</taxon>
        <taxon>Ascomycota</taxon>
        <taxon>Pezizomycotina</taxon>
        <taxon>Leotiomycetes</taxon>
        <taxon>Helotiales</taxon>
        <taxon>Ploettnerulaceae</taxon>
        <taxon>Oculimacula</taxon>
    </lineage>
</organism>
<dbReference type="Pfam" id="PF20150">
    <property type="entry name" value="2EXR"/>
    <property type="match status" value="1"/>
</dbReference>
<feature type="domain" description="2EXR" evidence="1">
    <location>
        <begin position="7"/>
        <end position="110"/>
    </location>
</feature>
<dbReference type="PANTHER" id="PTHR35910:SF1">
    <property type="entry name" value="2EXR DOMAIN-CONTAINING PROTEIN"/>
    <property type="match status" value="1"/>
</dbReference>
<reference evidence="2 3" key="1">
    <citation type="journal article" date="2024" name="Commun. Biol.">
        <title>Comparative genomic analysis of thermophilic fungi reveals convergent evolutionary adaptations and gene losses.</title>
        <authorList>
            <person name="Steindorff A.S."/>
            <person name="Aguilar-Pontes M.V."/>
            <person name="Robinson A.J."/>
            <person name="Andreopoulos B."/>
            <person name="LaButti K."/>
            <person name="Kuo A."/>
            <person name="Mondo S."/>
            <person name="Riley R."/>
            <person name="Otillar R."/>
            <person name="Haridas S."/>
            <person name="Lipzen A."/>
            <person name="Grimwood J."/>
            <person name="Schmutz J."/>
            <person name="Clum A."/>
            <person name="Reid I.D."/>
            <person name="Moisan M.C."/>
            <person name="Butler G."/>
            <person name="Nguyen T.T.M."/>
            <person name="Dewar K."/>
            <person name="Conant G."/>
            <person name="Drula E."/>
            <person name="Henrissat B."/>
            <person name="Hansel C."/>
            <person name="Singer S."/>
            <person name="Hutchinson M.I."/>
            <person name="de Vries R.P."/>
            <person name="Natvig D.O."/>
            <person name="Powell A.J."/>
            <person name="Tsang A."/>
            <person name="Grigoriev I.V."/>
        </authorList>
    </citation>
    <scope>NUCLEOTIDE SEQUENCE [LARGE SCALE GENOMIC DNA]</scope>
    <source>
        <strain evidence="2 3">CBS 494.80</strain>
    </source>
</reference>
<dbReference type="Proteomes" id="UP001595075">
    <property type="component" value="Unassembled WGS sequence"/>
</dbReference>
<dbReference type="InterPro" id="IPR045518">
    <property type="entry name" value="2EXR"/>
</dbReference>
<sequence length="238" mass="26886">MTSLAEFHLFPTLPSELRLKVWGFSICEPRVVEIGCRKGTRKTAQQSSRFVEAFIPSAPVPAALQVCRESRYEALATYKTHFTSYKSSTPPYSISLLPRYIYIALGQDTIRCRDNLLEYLDNEEKANIEKLILDVADAAYFGHFSMEIIMHMNKLKELELHTAEGLLTDWRGNSTEILTRDFEMGKTNVPGWECPRVRIMSSKTGEELKVLEAGALIPGWVPEPELVSGLIPQGVVDF</sequence>
<proteinExistence type="predicted"/>
<dbReference type="PANTHER" id="PTHR35910">
    <property type="entry name" value="2EXR DOMAIN-CONTAINING PROTEIN"/>
    <property type="match status" value="1"/>
</dbReference>
<protein>
    <recommendedName>
        <fullName evidence="1">2EXR domain-containing protein</fullName>
    </recommendedName>
</protein>
<evidence type="ECO:0000313" key="3">
    <source>
        <dbReference type="Proteomes" id="UP001595075"/>
    </source>
</evidence>